<name>A0A061JVV4_STUST</name>
<keyword evidence="1" id="KW-0812">Transmembrane</keyword>
<organism evidence="2 3">
    <name type="scientific">Stutzerimonas stutzeri KOS6</name>
    <dbReference type="NCBI Taxonomy" id="1218352"/>
    <lineage>
        <taxon>Bacteria</taxon>
        <taxon>Pseudomonadati</taxon>
        <taxon>Pseudomonadota</taxon>
        <taxon>Gammaproteobacteria</taxon>
        <taxon>Pseudomonadales</taxon>
        <taxon>Pseudomonadaceae</taxon>
        <taxon>Stutzerimonas</taxon>
    </lineage>
</organism>
<dbReference type="eggNOG" id="COG3166">
    <property type="taxonomic scope" value="Bacteria"/>
</dbReference>
<accession>A0A061JVV4</accession>
<protein>
    <submittedName>
        <fullName evidence="2">MSHA biogenesis protein MshI</fullName>
    </submittedName>
</protein>
<dbReference type="EMBL" id="AMCZ02000002">
    <property type="protein sequence ID" value="EWC42775.1"/>
    <property type="molecule type" value="Genomic_DNA"/>
</dbReference>
<dbReference type="Proteomes" id="UP000026923">
    <property type="component" value="Unassembled WGS sequence"/>
</dbReference>
<evidence type="ECO:0000256" key="1">
    <source>
        <dbReference type="SAM" id="Phobius"/>
    </source>
</evidence>
<feature type="transmembrane region" description="Helical" evidence="1">
    <location>
        <begin position="21"/>
        <end position="42"/>
    </location>
</feature>
<dbReference type="OrthoDB" id="6876592at2"/>
<keyword evidence="1" id="KW-1133">Transmembrane helix</keyword>
<comment type="caution">
    <text evidence="2">The sequence shown here is derived from an EMBL/GenBank/DDBJ whole genome shotgun (WGS) entry which is preliminary data.</text>
</comment>
<evidence type="ECO:0000313" key="2">
    <source>
        <dbReference type="EMBL" id="EWC42775.1"/>
    </source>
</evidence>
<dbReference type="HOGENOM" id="CLU_097502_0_0_6"/>
<gene>
    <name evidence="2" type="ORF">B597_002240</name>
</gene>
<reference evidence="2 3" key="1">
    <citation type="journal article" date="2013" name="Genome Announc.">
        <title>Draft Genome of the Nitrogen-Fixing Bacterium Pseudomonas stutzeri Strain KOS6 Isolated from Industrial Hydrocarbon Sludge.</title>
        <authorList>
            <person name="Grigoryeva T.V."/>
            <person name="Laikov A.V."/>
            <person name="Naumova R.P."/>
            <person name="Manolov A.I."/>
            <person name="Larin A.K."/>
            <person name="Karpova I.Y."/>
            <person name="Semashko T.A."/>
            <person name="Alexeev D.G."/>
            <person name="Kostryukova E.S."/>
            <person name="Muller R."/>
            <person name="Govorun V.M."/>
        </authorList>
    </citation>
    <scope>NUCLEOTIDE SEQUENCE [LARGE SCALE GENOMIC DNA]</scope>
    <source>
        <strain evidence="2 3">KOS6</strain>
    </source>
</reference>
<proteinExistence type="predicted"/>
<keyword evidence="1" id="KW-0472">Membrane</keyword>
<dbReference type="RefSeq" id="WP_003295883.1">
    <property type="nucleotide sequence ID" value="NZ_KK020675.1"/>
</dbReference>
<sequence length="201" mass="22377">MQNVNLYQHERRQQGGPRPRSMLLGLSALLVALLAHAVWQSWVLQQGEGARQLAEAQATSAESELATFKASYREPKLDSRLPTQLAEREAENLKLQNLASHLQTLDSQLRGGFAPLLTALADRHPPSGLWLTRIRLQAGGSDMLLRGLSQDQELLPLYLESLGRSAALRGREFGNFDLQRDDDGLLLFLLSSRAVKENDNE</sequence>
<evidence type="ECO:0000313" key="3">
    <source>
        <dbReference type="Proteomes" id="UP000026923"/>
    </source>
</evidence>
<dbReference type="AlphaFoldDB" id="A0A061JVV4"/>